<reference evidence="2 3" key="1">
    <citation type="submission" date="2018-11" db="EMBL/GenBank/DDBJ databases">
        <title>The draft genome sequence of Amphritea opalescens ANRC-JH13T.</title>
        <authorList>
            <person name="Fang Z."/>
            <person name="Zhang Y."/>
            <person name="Han X."/>
        </authorList>
    </citation>
    <scope>NUCLEOTIDE SEQUENCE [LARGE SCALE GENOMIC DNA]</scope>
    <source>
        <strain evidence="2 3">ANRC-JH13</strain>
    </source>
</reference>
<organism evidence="2 3">
    <name type="scientific">Amphritea opalescens</name>
    <dbReference type="NCBI Taxonomy" id="2490544"/>
    <lineage>
        <taxon>Bacteria</taxon>
        <taxon>Pseudomonadati</taxon>
        <taxon>Pseudomonadota</taxon>
        <taxon>Gammaproteobacteria</taxon>
        <taxon>Oceanospirillales</taxon>
        <taxon>Oceanospirillaceae</taxon>
        <taxon>Amphritea</taxon>
    </lineage>
</organism>
<gene>
    <name evidence="2" type="ORF">EH243_14380</name>
</gene>
<evidence type="ECO:0000313" key="2">
    <source>
        <dbReference type="EMBL" id="RTE65046.1"/>
    </source>
</evidence>
<evidence type="ECO:0000313" key="3">
    <source>
        <dbReference type="Proteomes" id="UP000283087"/>
    </source>
</evidence>
<name>A0A430KNK9_9GAMM</name>
<sequence length="68" mass="6966">MKALITTIALASTLAAGTASATNFEVGQLGGGTTIQNGSHYSSEELVTVDHANLPTNHYGSELFIGSK</sequence>
<dbReference type="RefSeq" id="WP_126159364.1">
    <property type="nucleotide sequence ID" value="NZ_RQXW01000014.1"/>
</dbReference>
<protein>
    <recommendedName>
        <fullName evidence="4">Porin</fullName>
    </recommendedName>
</protein>
<evidence type="ECO:0008006" key="4">
    <source>
        <dbReference type="Google" id="ProtNLM"/>
    </source>
</evidence>
<feature type="signal peptide" evidence="1">
    <location>
        <begin position="1"/>
        <end position="21"/>
    </location>
</feature>
<evidence type="ECO:0000256" key="1">
    <source>
        <dbReference type="SAM" id="SignalP"/>
    </source>
</evidence>
<accession>A0A430KNK9</accession>
<dbReference type="Proteomes" id="UP000283087">
    <property type="component" value="Unassembled WGS sequence"/>
</dbReference>
<dbReference type="EMBL" id="RQXW01000014">
    <property type="protein sequence ID" value="RTE65046.1"/>
    <property type="molecule type" value="Genomic_DNA"/>
</dbReference>
<keyword evidence="3" id="KW-1185">Reference proteome</keyword>
<keyword evidence="1" id="KW-0732">Signal</keyword>
<comment type="caution">
    <text evidence="2">The sequence shown here is derived from an EMBL/GenBank/DDBJ whole genome shotgun (WGS) entry which is preliminary data.</text>
</comment>
<feature type="chain" id="PRO_5019483595" description="Porin" evidence="1">
    <location>
        <begin position="22"/>
        <end position="68"/>
    </location>
</feature>
<proteinExistence type="predicted"/>
<dbReference type="AlphaFoldDB" id="A0A430KNK9"/>